<dbReference type="RefSeq" id="WP_034572417.1">
    <property type="nucleotide sequence ID" value="NZ_JQBS01000018.1"/>
</dbReference>
<feature type="domain" description="WxL" evidence="1">
    <location>
        <begin position="30"/>
        <end position="211"/>
    </location>
</feature>
<dbReference type="Pfam" id="PF13731">
    <property type="entry name" value="WxL"/>
    <property type="match status" value="1"/>
</dbReference>
<keyword evidence="3" id="KW-1185">Reference proteome</keyword>
<protein>
    <recommendedName>
        <fullName evidence="1">WxL domain-containing protein</fullName>
    </recommendedName>
</protein>
<organism evidence="2 3">
    <name type="scientific">Carnobacterium divergens DSM 20623</name>
    <dbReference type="NCBI Taxonomy" id="1449336"/>
    <lineage>
        <taxon>Bacteria</taxon>
        <taxon>Bacillati</taxon>
        <taxon>Bacillota</taxon>
        <taxon>Bacilli</taxon>
        <taxon>Lactobacillales</taxon>
        <taxon>Carnobacteriaceae</taxon>
        <taxon>Carnobacterium</taxon>
    </lineage>
</organism>
<reference evidence="2 3" key="1">
    <citation type="journal article" date="2015" name="Genome Announc.">
        <title>Expanding the biotechnology potential of lactobacilli through comparative genomics of 213 strains and associated genera.</title>
        <authorList>
            <person name="Sun Z."/>
            <person name="Harris H.M."/>
            <person name="McCann A."/>
            <person name="Guo C."/>
            <person name="Argimon S."/>
            <person name="Zhang W."/>
            <person name="Yang X."/>
            <person name="Jeffery I.B."/>
            <person name="Cooney J.C."/>
            <person name="Kagawa T.F."/>
            <person name="Liu W."/>
            <person name="Song Y."/>
            <person name="Salvetti E."/>
            <person name="Wrobel A."/>
            <person name="Rasinkangas P."/>
            <person name="Parkhill J."/>
            <person name="Rea M.C."/>
            <person name="O'Sullivan O."/>
            <person name="Ritari J."/>
            <person name="Douillard F.P."/>
            <person name="Paul Ross R."/>
            <person name="Yang R."/>
            <person name="Briner A.E."/>
            <person name="Felis G.E."/>
            <person name="de Vos W.M."/>
            <person name="Barrangou R."/>
            <person name="Klaenhammer T.R."/>
            <person name="Caufield P.W."/>
            <person name="Cui Y."/>
            <person name="Zhang H."/>
            <person name="O'Toole P.W."/>
        </authorList>
    </citation>
    <scope>NUCLEOTIDE SEQUENCE [LARGE SCALE GENOMIC DNA]</scope>
    <source>
        <strain evidence="2 3">DSM 20623</strain>
    </source>
</reference>
<dbReference type="InterPro" id="IPR027994">
    <property type="entry name" value="WxL_dom"/>
</dbReference>
<gene>
    <name evidence="2" type="ORF">IV74_GL000805</name>
</gene>
<dbReference type="PATRIC" id="fig|1449336.4.peg.820"/>
<dbReference type="Proteomes" id="UP000051658">
    <property type="component" value="Unassembled WGS sequence"/>
</dbReference>
<evidence type="ECO:0000313" key="3">
    <source>
        <dbReference type="Proteomes" id="UP000051658"/>
    </source>
</evidence>
<name>A0A0R2I3Q0_CARDV</name>
<proteinExistence type="predicted"/>
<sequence length="212" mass="22387">MKKLNIGLLSVALILTGMEYTNVEVVAENSDTQQSTTVVEIEPGGEEVNPIIDGIKPETNHKGPLVIDAVSNFNFGKIKLGISNNNALLENGETLGVQVSDTRGTGGGWSLTASISDFSNADSTKKLKAELTIPVGKVKSNSSNLLNPAVAAGATLNESPSKILYAQKDSGMGTWSNSFEGNSQKVNLVIPTDSYIDSYSAIINWSLQDAPT</sequence>
<dbReference type="EMBL" id="JQBS01000018">
    <property type="protein sequence ID" value="KRN56796.1"/>
    <property type="molecule type" value="Genomic_DNA"/>
</dbReference>
<evidence type="ECO:0000259" key="1">
    <source>
        <dbReference type="Pfam" id="PF13731"/>
    </source>
</evidence>
<comment type="caution">
    <text evidence="2">The sequence shown here is derived from an EMBL/GenBank/DDBJ whole genome shotgun (WGS) entry which is preliminary data.</text>
</comment>
<dbReference type="AlphaFoldDB" id="A0A0R2I3Q0"/>
<evidence type="ECO:0000313" key="2">
    <source>
        <dbReference type="EMBL" id="KRN56796.1"/>
    </source>
</evidence>
<dbReference type="eggNOG" id="COG4886">
    <property type="taxonomic scope" value="Bacteria"/>
</dbReference>
<accession>A0A0R2I3Q0</accession>
<dbReference type="GeneID" id="89587745"/>